<dbReference type="OrthoDB" id="9794557at2"/>
<dbReference type="AlphaFoldDB" id="A0A1G9NLB7"/>
<dbReference type="EMBL" id="FNGS01000003">
    <property type="protein sequence ID" value="SDL87141.1"/>
    <property type="molecule type" value="Genomic_DNA"/>
</dbReference>
<sequence length="126" mass="14414">MKTFVKILVVLLILGIGIFWVLTLVNYSEGERAGTITRFSKRGYVFKTWEGELLLGGFSQGTGQLNAEKWNFTVESSRDSTINTINEGLRTGRRITLFYEEKLFQFDWNGETKFFVTRAEFADGGH</sequence>
<keyword evidence="2" id="KW-1185">Reference proteome</keyword>
<name>A0A1G9NLB7_9BACT</name>
<protein>
    <recommendedName>
        <fullName evidence="3">6-phosphogluconate dehydrogenase</fullName>
    </recommendedName>
</protein>
<dbReference type="RefSeq" id="WP_093201242.1">
    <property type="nucleotide sequence ID" value="NZ_FNGS01000003.1"/>
</dbReference>
<evidence type="ECO:0000313" key="1">
    <source>
        <dbReference type="EMBL" id="SDL87141.1"/>
    </source>
</evidence>
<evidence type="ECO:0008006" key="3">
    <source>
        <dbReference type="Google" id="ProtNLM"/>
    </source>
</evidence>
<reference evidence="1 2" key="1">
    <citation type="submission" date="2016-10" db="EMBL/GenBank/DDBJ databases">
        <authorList>
            <person name="de Groot N.N."/>
        </authorList>
    </citation>
    <scope>NUCLEOTIDE SEQUENCE [LARGE SCALE GENOMIC DNA]</scope>
    <source>
        <strain evidence="1 2">DSM 21668</strain>
    </source>
</reference>
<accession>A0A1G9NLB7</accession>
<organism evidence="1 2">
    <name type="scientific">Siphonobacter aquaeclarae</name>
    <dbReference type="NCBI Taxonomy" id="563176"/>
    <lineage>
        <taxon>Bacteria</taxon>
        <taxon>Pseudomonadati</taxon>
        <taxon>Bacteroidota</taxon>
        <taxon>Cytophagia</taxon>
        <taxon>Cytophagales</taxon>
        <taxon>Cytophagaceae</taxon>
        <taxon>Siphonobacter</taxon>
    </lineage>
</organism>
<evidence type="ECO:0000313" key="2">
    <source>
        <dbReference type="Proteomes" id="UP000198901"/>
    </source>
</evidence>
<dbReference type="Proteomes" id="UP000198901">
    <property type="component" value="Unassembled WGS sequence"/>
</dbReference>
<dbReference type="STRING" id="563176.SAMN04488090_2053"/>
<gene>
    <name evidence="1" type="ORF">SAMN04488090_2053</name>
</gene>
<proteinExistence type="predicted"/>